<dbReference type="GO" id="GO:0005978">
    <property type="term" value="P:glycogen biosynthetic process"/>
    <property type="evidence" value="ECO:0007669"/>
    <property type="project" value="UniProtKB-KW"/>
</dbReference>
<evidence type="ECO:0000259" key="4">
    <source>
        <dbReference type="Pfam" id="PF24894"/>
    </source>
</evidence>
<proteinExistence type="inferred from homology"/>
<sequence length="370" mass="42015">MKNVAGLILNVDGEDDSLKDFLSHRSLSTLPFGGRYRLIDFTLSNMVNSGLSHIGVIGSHKYSSLVDHLGTGKEWSLSRKTQDLSILSGSNNYHIGRLIKVNLRNLQNNRGFLDATGAKHVLIATPNLVTTFDFRNAYDIHLKNDSDITLIFKKDDPLYHLKDNDLYLEFAKNRVSGLHFKREHTTGHFFTEMFFIKKSILMELLDLSERTGDWDLLDMIKYNIDTLRVFGAQHTGYIKRVNCLENYMKTSMDLLEYEIMQELFLGKNSIHTKIKDNHPTLYEDPAQVSNSIVGSGCIIEGNITHSIIFRDTKMNVGSHIQNSIIMQRCDIGRNVNLNYVVMDKDTKISDHTTLVGKPHAPIVLKKGTVI</sequence>
<comment type="similarity">
    <text evidence="1">Belongs to the bacterial/plant glucose-1-phosphate adenylyltransferase family.</text>
</comment>
<dbReference type="InterPro" id="IPR011831">
    <property type="entry name" value="ADP-Glc_PPase"/>
</dbReference>
<dbReference type="EMBL" id="LKEU01000010">
    <property type="protein sequence ID" value="OFV72397.1"/>
    <property type="molecule type" value="Genomic_DNA"/>
</dbReference>
<dbReference type="STRING" id="52694.ACWI_03080"/>
<dbReference type="AlphaFoldDB" id="A0A1F2PM39"/>
<dbReference type="SUPFAM" id="SSF51161">
    <property type="entry name" value="Trimeric LpxA-like enzymes"/>
    <property type="match status" value="1"/>
</dbReference>
<reference evidence="6 8" key="2">
    <citation type="submission" date="2019-08" db="EMBL/GenBank/DDBJ databases">
        <title>Isolation and enrichment of carboxydotrophic bacteria from anaerobic sludge for the production of bio-based chemicals from syngas.</title>
        <authorList>
            <person name="Antares A.L."/>
            <person name="Moreira J."/>
            <person name="Diender M."/>
            <person name="Parshina S.N."/>
            <person name="Stams A.J.M."/>
            <person name="Alves M."/>
            <person name="Alves J.I."/>
            <person name="Sousa D.Z."/>
        </authorList>
    </citation>
    <scope>NUCLEOTIDE SEQUENCE [LARGE SCALE GENOMIC DNA]</scope>
    <source>
        <strain evidence="6 8">JM</strain>
    </source>
</reference>
<evidence type="ECO:0000313" key="6">
    <source>
        <dbReference type="EMBL" id="TYC84579.1"/>
    </source>
</evidence>
<accession>A0A1F2PM39</accession>
<dbReference type="InterPro" id="IPR011004">
    <property type="entry name" value="Trimer_LpxA-like_sf"/>
</dbReference>
<dbReference type="SUPFAM" id="SSF53448">
    <property type="entry name" value="Nucleotide-diphospho-sugar transferases"/>
    <property type="match status" value="1"/>
</dbReference>
<dbReference type="OrthoDB" id="9801810at2"/>
<dbReference type="InterPro" id="IPR029044">
    <property type="entry name" value="Nucleotide-diphossugar_trans"/>
</dbReference>
<dbReference type="Proteomes" id="UP000176244">
    <property type="component" value="Unassembled WGS sequence"/>
</dbReference>
<dbReference type="Gene3D" id="2.160.10.10">
    <property type="entry name" value="Hexapeptide repeat proteins"/>
    <property type="match status" value="1"/>
</dbReference>
<evidence type="ECO:0000313" key="8">
    <source>
        <dbReference type="Proteomes" id="UP000322619"/>
    </source>
</evidence>
<organism evidence="5 7">
    <name type="scientific">Acetobacterium wieringae</name>
    <dbReference type="NCBI Taxonomy" id="52694"/>
    <lineage>
        <taxon>Bacteria</taxon>
        <taxon>Bacillati</taxon>
        <taxon>Bacillota</taxon>
        <taxon>Clostridia</taxon>
        <taxon>Eubacteriales</taxon>
        <taxon>Eubacteriaceae</taxon>
        <taxon>Acetobacterium</taxon>
    </lineage>
</organism>
<dbReference type="InterPro" id="IPR056818">
    <property type="entry name" value="GlmU/GlgC-like_hexapep"/>
</dbReference>
<evidence type="ECO:0000313" key="7">
    <source>
        <dbReference type="Proteomes" id="UP000176244"/>
    </source>
</evidence>
<reference evidence="5 7" key="1">
    <citation type="submission" date="2015-09" db="EMBL/GenBank/DDBJ databases">
        <title>Genome sequence of Acetobacterium wieringae DSM 1911.</title>
        <authorList>
            <person name="Poehlein A."/>
            <person name="Bengelsdorf F.R."/>
            <person name="Schiel-Bengelsdorf B."/>
            <person name="Duerre P."/>
            <person name="Daniel R."/>
        </authorList>
    </citation>
    <scope>NUCLEOTIDE SEQUENCE [LARGE SCALE GENOMIC DNA]</scope>
    <source>
        <strain evidence="5 7">DSM 1911</strain>
    </source>
</reference>
<dbReference type="Pfam" id="PF24894">
    <property type="entry name" value="Hexapep_GlmU"/>
    <property type="match status" value="1"/>
</dbReference>
<dbReference type="NCBIfam" id="TIGR02092">
    <property type="entry name" value="glgD"/>
    <property type="match status" value="1"/>
</dbReference>
<comment type="caution">
    <text evidence="5">The sequence shown here is derived from an EMBL/GenBank/DDBJ whole genome shotgun (WGS) entry which is preliminary data.</text>
</comment>
<keyword evidence="6" id="KW-0548">Nucleotidyltransferase</keyword>
<dbReference type="Pfam" id="PF00483">
    <property type="entry name" value="NTP_transferase"/>
    <property type="match status" value="1"/>
</dbReference>
<evidence type="ECO:0000256" key="1">
    <source>
        <dbReference type="ARBA" id="ARBA00010443"/>
    </source>
</evidence>
<feature type="domain" description="Nucleotidyl transferase" evidence="3">
    <location>
        <begin position="29"/>
        <end position="152"/>
    </location>
</feature>
<evidence type="ECO:0000313" key="5">
    <source>
        <dbReference type="EMBL" id="OFV72397.1"/>
    </source>
</evidence>
<dbReference type="CDD" id="cd04651">
    <property type="entry name" value="LbH_G1P_AT_C"/>
    <property type="match status" value="1"/>
</dbReference>
<dbReference type="InterPro" id="IPR005835">
    <property type="entry name" value="NTP_transferase_dom"/>
</dbReference>
<name>A0A1F2PM39_9FIRM</name>
<dbReference type="RefSeq" id="WP_070369675.1">
    <property type="nucleotide sequence ID" value="NZ_JAYFRG010000002.1"/>
</dbReference>
<dbReference type="GO" id="GO:0008878">
    <property type="term" value="F:glucose-1-phosphate adenylyltransferase activity"/>
    <property type="evidence" value="ECO:0007669"/>
    <property type="project" value="UniProtKB-EC"/>
</dbReference>
<protein>
    <submittedName>
        <fullName evidence="6">Glucose-1-phosphate adenylyltransferase subunit GlgD</fullName>
        <ecNumber evidence="6">2.7.7.27</ecNumber>
    </submittedName>
    <submittedName>
        <fullName evidence="5">Glycogen biosynthesis protein GlgD</fullName>
    </submittedName>
</protein>
<keyword evidence="2" id="KW-0320">Glycogen biosynthesis</keyword>
<dbReference type="InterPro" id="IPR011832">
    <property type="entry name" value="GlgDAde_trans"/>
</dbReference>
<keyword evidence="6" id="KW-0808">Transferase</keyword>
<evidence type="ECO:0000259" key="3">
    <source>
        <dbReference type="Pfam" id="PF00483"/>
    </source>
</evidence>
<dbReference type="PANTHER" id="PTHR43523:SF6">
    <property type="entry name" value="GLYCOGEN BIOSYNTHESIS PROTEIN GLGD"/>
    <property type="match status" value="1"/>
</dbReference>
<dbReference type="PANTHER" id="PTHR43523">
    <property type="entry name" value="GLUCOSE-1-PHOSPHATE ADENYLYLTRANSFERASE-RELATED"/>
    <property type="match status" value="1"/>
</dbReference>
<dbReference type="EC" id="2.7.7.27" evidence="6"/>
<dbReference type="EMBL" id="VSLA01000025">
    <property type="protein sequence ID" value="TYC84579.1"/>
    <property type="molecule type" value="Genomic_DNA"/>
</dbReference>
<gene>
    <name evidence="5" type="primary">glgD</name>
    <name evidence="5" type="ORF">ACWI_03080</name>
    <name evidence="6" type="ORF">FXB42_12530</name>
</gene>
<dbReference type="Proteomes" id="UP000322619">
    <property type="component" value="Unassembled WGS sequence"/>
</dbReference>
<evidence type="ECO:0000256" key="2">
    <source>
        <dbReference type="ARBA" id="ARBA00023056"/>
    </source>
</evidence>
<feature type="domain" description="Glucose-1-phosphate adenylyltransferase/Bifunctional protein GlmU-like C-terminal hexapeptide" evidence="4">
    <location>
        <begin position="286"/>
        <end position="353"/>
    </location>
</feature>
<dbReference type="Gene3D" id="3.90.550.10">
    <property type="entry name" value="Spore Coat Polysaccharide Biosynthesis Protein SpsA, Chain A"/>
    <property type="match status" value="1"/>
</dbReference>